<evidence type="ECO:0000313" key="4">
    <source>
        <dbReference type="EMBL" id="CAI9932521.1"/>
    </source>
</evidence>
<dbReference type="PANTHER" id="PTHR46652">
    <property type="entry name" value="LEUCINE-RICH REPEAT AND IQ DOMAIN-CONTAINING PROTEIN 1-RELATED"/>
    <property type="match status" value="1"/>
</dbReference>
<evidence type="ECO:0000256" key="3">
    <source>
        <dbReference type="SAM" id="Phobius"/>
    </source>
</evidence>
<keyword evidence="3" id="KW-0472">Membrane</keyword>
<organism evidence="4">
    <name type="scientific">Hexamita inflata</name>
    <dbReference type="NCBI Taxonomy" id="28002"/>
    <lineage>
        <taxon>Eukaryota</taxon>
        <taxon>Metamonada</taxon>
        <taxon>Diplomonadida</taxon>
        <taxon>Hexamitidae</taxon>
        <taxon>Hexamitinae</taxon>
        <taxon>Hexamita</taxon>
    </lineage>
</organism>
<dbReference type="SUPFAM" id="SSF52058">
    <property type="entry name" value="L domain-like"/>
    <property type="match status" value="2"/>
</dbReference>
<accession>A0AA86P661</accession>
<keyword evidence="3" id="KW-0812">Transmembrane</keyword>
<dbReference type="PROSITE" id="PS51450">
    <property type="entry name" value="LRR"/>
    <property type="match status" value="7"/>
</dbReference>
<keyword evidence="6" id="KW-1185">Reference proteome</keyword>
<keyword evidence="2" id="KW-0677">Repeat</keyword>
<proteinExistence type="predicted"/>
<protein>
    <submittedName>
        <fullName evidence="4">Uncharacterized protein</fullName>
    </submittedName>
</protein>
<dbReference type="InterPro" id="IPR001611">
    <property type="entry name" value="Leu-rich_rpt"/>
</dbReference>
<dbReference type="Proteomes" id="UP001642409">
    <property type="component" value="Unassembled WGS sequence"/>
</dbReference>
<dbReference type="EMBL" id="CATOUU010000517">
    <property type="protein sequence ID" value="CAI9932521.1"/>
    <property type="molecule type" value="Genomic_DNA"/>
</dbReference>
<evidence type="ECO:0000313" key="6">
    <source>
        <dbReference type="Proteomes" id="UP001642409"/>
    </source>
</evidence>
<evidence type="ECO:0000313" key="5">
    <source>
        <dbReference type="EMBL" id="CAL6005859.1"/>
    </source>
</evidence>
<dbReference type="Gene3D" id="3.80.10.10">
    <property type="entry name" value="Ribonuclease Inhibitor"/>
    <property type="match status" value="3"/>
</dbReference>
<name>A0AA86P661_9EUKA</name>
<keyword evidence="1" id="KW-0433">Leucine-rich repeat</keyword>
<gene>
    <name evidence="5" type="ORF">HINF_LOCUS19785</name>
    <name evidence="4" type="ORF">HINF_LOCUS20166</name>
</gene>
<evidence type="ECO:0000256" key="2">
    <source>
        <dbReference type="ARBA" id="ARBA00022737"/>
    </source>
</evidence>
<dbReference type="InterPro" id="IPR032675">
    <property type="entry name" value="LRR_dom_sf"/>
</dbReference>
<dbReference type="AlphaFoldDB" id="A0AA86P661"/>
<dbReference type="InterPro" id="IPR050836">
    <property type="entry name" value="SDS22/Internalin_LRR"/>
</dbReference>
<evidence type="ECO:0000256" key="1">
    <source>
        <dbReference type="ARBA" id="ARBA00022614"/>
    </source>
</evidence>
<reference evidence="4" key="1">
    <citation type="submission" date="2023-06" db="EMBL/GenBank/DDBJ databases">
        <authorList>
            <person name="Kurt Z."/>
        </authorList>
    </citation>
    <scope>NUCLEOTIDE SEQUENCE</scope>
</reference>
<sequence length="864" mass="100294">MDFSYTVPLQRRTSGITRLSPYVPPYLRILPLNALHICFDSERARVTMMVYLHNVIMTNSSDSGISVALDFVLGGHFFHITNTYIPSRALCLKPKIGVLLNRRVHYRFQISEIVDGIINIIIIYTYFIICLSYSWINKFWYFIHISCQTIYYEDNSYIFLFEKHIKLGIQKVGIDLKIISTSNMNVQFVQSQQSMNTSGQKMENDKQINIYKQHIIDGELQISNNKLLDLSFIDTMGVHKLELNGSKSVVPDIKSQTVKELIIEGINIENFNNIILENLETLKIYNCFYIKQCQYFSQVRKLELFRIQNLQQLISKLICKNVQELIITNGELTSLDALNIENVEILHLLDSGITYSLTKHQPKLNIKNITTYKHLRELNIQLYDNIDTTPLQQLKNLTIVKFDKCDKMIINFQNETITQIHLNCCKFKKVYQFKLQNIEIVNISQFNLLNQFLKNNIINQNQKYLKDLDLSNNEMIDLTLLQKLPHILILNLSQCKLRDFSAVSVNKNQYIDISPLKYLVQIEILLLRCCGINMINTLSYLVNLKELDLAGNEYIDLDHLKTLVKLTKLNLENCTLTNIDSLKLLINLEELNLSKKLCNEFFDEDNETKIDTNQCDLAPVQFLNKLTILNLNQCGKLKLSYLSTLRNLQQLYVSGTEIEDITALQYLKTLTILDLSNCQLSNIDSLKYLVNLKILNLNQNSNINITPLQYLTQLTKLELQQCSLQSIEALIPLQNLQQLYLQFNQIIYLNPLLQLQKLVTLHIFGNKVTDFDKFTKYFDLDSDQIKSRQHPTVLEIQQAIIMRNIHAPVTSLNCMSQKLKQMKNSIQAMYNHVNKLMNQQVVSLVSVSEKVVEQYQHQICCVSQ</sequence>
<comment type="caution">
    <text evidence="4">The sequence shown here is derived from an EMBL/GenBank/DDBJ whole genome shotgun (WGS) entry which is preliminary data.</text>
</comment>
<feature type="transmembrane region" description="Helical" evidence="3">
    <location>
        <begin position="113"/>
        <end position="136"/>
    </location>
</feature>
<reference evidence="5 6" key="2">
    <citation type="submission" date="2024-07" db="EMBL/GenBank/DDBJ databases">
        <authorList>
            <person name="Akdeniz Z."/>
        </authorList>
    </citation>
    <scope>NUCLEOTIDE SEQUENCE [LARGE SCALE GENOMIC DNA]</scope>
</reference>
<keyword evidence="3" id="KW-1133">Transmembrane helix</keyword>
<dbReference type="EMBL" id="CAXDID020000052">
    <property type="protein sequence ID" value="CAL6005859.1"/>
    <property type="molecule type" value="Genomic_DNA"/>
</dbReference>
<dbReference type="PANTHER" id="PTHR46652:SF3">
    <property type="entry name" value="LEUCINE-RICH REPEAT-CONTAINING PROTEIN 9"/>
    <property type="match status" value="1"/>
</dbReference>